<dbReference type="InterPro" id="IPR011055">
    <property type="entry name" value="Dup_hybrid_motif"/>
</dbReference>
<dbReference type="Pfam" id="PF01551">
    <property type="entry name" value="Peptidase_M23"/>
    <property type="match status" value="1"/>
</dbReference>
<name>A0A450TQV3_9GAMM</name>
<dbReference type="PANTHER" id="PTHR21666">
    <property type="entry name" value="PEPTIDASE-RELATED"/>
    <property type="match status" value="1"/>
</dbReference>
<dbReference type="FunFam" id="2.70.70.10:FF:000019">
    <property type="entry name" value="M23 family peptidase"/>
    <property type="match status" value="1"/>
</dbReference>
<accession>A0A450TQV3</accession>
<keyword evidence="2" id="KW-0378">Hydrolase</keyword>
<protein>
    <submittedName>
        <fullName evidence="2">Murein DD-endopeptidase MepM and murein hydrolase activator NlpD, contain LysM domain</fullName>
    </submittedName>
</protein>
<dbReference type="Gene3D" id="2.70.70.10">
    <property type="entry name" value="Glucose Permease (Domain IIA)"/>
    <property type="match status" value="1"/>
</dbReference>
<sequence>MPKPNSSLINLSETAFSHDRNRYSCPLLTGSKVGSPPSGKKIGFRKGLHFLALIIFFCQTPSQATLARDVELAGPLAQGALIQGHTDPEAQVVFKGRKVRISPEGLFLIGFGRNEAPTVDLVVTFPDGYRIRKTLSIKQRKYKTQRIDGLPKKKVSPTKLDLNGIREETAKVKAARTRDDARTDFLEGFIWPVKGRITGVYGSRRILNGKERRPHFGIDIAVPTGTPVRAPASGIVTLAHPDMFFSGGTLILDHGHGLSSSFLHLERILVEEGKHVRQGDIIAEVGATGRATGPHLDWRMNLFKTRIDPQLLVNSDPTPDPTP</sequence>
<evidence type="ECO:0000313" key="2">
    <source>
        <dbReference type="EMBL" id="VFJ70499.1"/>
    </source>
</evidence>
<proteinExistence type="predicted"/>
<dbReference type="AlphaFoldDB" id="A0A450TQV3"/>
<dbReference type="CDD" id="cd12797">
    <property type="entry name" value="M23_peptidase"/>
    <property type="match status" value="1"/>
</dbReference>
<reference evidence="2" key="1">
    <citation type="submission" date="2019-02" db="EMBL/GenBank/DDBJ databases">
        <authorList>
            <person name="Gruber-Vodicka R. H."/>
            <person name="Seah K. B. B."/>
        </authorList>
    </citation>
    <scope>NUCLEOTIDE SEQUENCE</scope>
    <source>
        <strain evidence="2">BECK_BZ106</strain>
    </source>
</reference>
<organism evidence="2">
    <name type="scientific">Candidatus Kentrum sp. FW</name>
    <dbReference type="NCBI Taxonomy" id="2126338"/>
    <lineage>
        <taxon>Bacteria</taxon>
        <taxon>Pseudomonadati</taxon>
        <taxon>Pseudomonadota</taxon>
        <taxon>Gammaproteobacteria</taxon>
        <taxon>Candidatus Kentrum</taxon>
    </lineage>
</organism>
<feature type="domain" description="M23ase beta-sheet core" evidence="1">
    <location>
        <begin position="214"/>
        <end position="309"/>
    </location>
</feature>
<evidence type="ECO:0000259" key="1">
    <source>
        <dbReference type="Pfam" id="PF01551"/>
    </source>
</evidence>
<dbReference type="EMBL" id="CAADFD010000189">
    <property type="protein sequence ID" value="VFJ70499.1"/>
    <property type="molecule type" value="Genomic_DNA"/>
</dbReference>
<dbReference type="PANTHER" id="PTHR21666:SF285">
    <property type="entry name" value="M23 FAMILY METALLOPEPTIDASE"/>
    <property type="match status" value="1"/>
</dbReference>
<gene>
    <name evidence="2" type="ORF">BECKFW1821B_GA0114236_11896</name>
</gene>
<dbReference type="InterPro" id="IPR050570">
    <property type="entry name" value="Cell_wall_metabolism_enzyme"/>
</dbReference>
<dbReference type="SUPFAM" id="SSF51261">
    <property type="entry name" value="Duplicated hybrid motif"/>
    <property type="match status" value="1"/>
</dbReference>
<dbReference type="InterPro" id="IPR016047">
    <property type="entry name" value="M23ase_b-sheet_dom"/>
</dbReference>
<dbReference type="GO" id="GO:0004222">
    <property type="term" value="F:metalloendopeptidase activity"/>
    <property type="evidence" value="ECO:0007669"/>
    <property type="project" value="TreeGrafter"/>
</dbReference>